<dbReference type="Gramene" id="KQK99500">
    <property type="protein sequence ID" value="KQK99500"/>
    <property type="gene ID" value="SETIT_011045mg"/>
</dbReference>
<keyword evidence="3" id="KW-1185">Reference proteome</keyword>
<evidence type="ECO:0000313" key="3">
    <source>
        <dbReference type="Proteomes" id="UP000004995"/>
    </source>
</evidence>
<feature type="region of interest" description="Disordered" evidence="1">
    <location>
        <begin position="167"/>
        <end position="186"/>
    </location>
</feature>
<dbReference type="EMBL" id="AGNK02004544">
    <property type="status" value="NOT_ANNOTATED_CDS"/>
    <property type="molecule type" value="Genomic_DNA"/>
</dbReference>
<dbReference type="EnsemblPlants" id="KQK99500">
    <property type="protein sequence ID" value="KQK99500"/>
    <property type="gene ID" value="SETIT_011045mg"/>
</dbReference>
<evidence type="ECO:0000256" key="1">
    <source>
        <dbReference type="SAM" id="MobiDB-lite"/>
    </source>
</evidence>
<dbReference type="AlphaFoldDB" id="K3YA03"/>
<dbReference type="HOGENOM" id="CLU_1296305_0_0_1"/>
<organism evidence="2 3">
    <name type="scientific">Setaria italica</name>
    <name type="common">Foxtail millet</name>
    <name type="synonym">Panicum italicum</name>
    <dbReference type="NCBI Taxonomy" id="4555"/>
    <lineage>
        <taxon>Eukaryota</taxon>
        <taxon>Viridiplantae</taxon>
        <taxon>Streptophyta</taxon>
        <taxon>Embryophyta</taxon>
        <taxon>Tracheophyta</taxon>
        <taxon>Spermatophyta</taxon>
        <taxon>Magnoliopsida</taxon>
        <taxon>Liliopsida</taxon>
        <taxon>Poales</taxon>
        <taxon>Poaceae</taxon>
        <taxon>PACMAD clade</taxon>
        <taxon>Panicoideae</taxon>
        <taxon>Panicodae</taxon>
        <taxon>Paniceae</taxon>
        <taxon>Cenchrinae</taxon>
        <taxon>Setaria</taxon>
    </lineage>
</organism>
<sequence length="213" mass="21947">MDRAEHSDHRSVLDVDVVLDGGVAGLEVEGVRARLRVPSRHPEHAGAPDDGHLPDGVEHGVPAHDGDGAAVVFAGLEDEVHVHHQGHLVLAGGDVGALRAAEGLGGLEVGALGERVVDDHDGAEARLGSVGDGGVRHLHRRRARPAHHVVPVELDVRLLLAAARRRRRGGGGGQEERQEEEGNGGGHGARLAYVAGGCGPCGLCGVAMEFTGA</sequence>
<reference evidence="3" key="1">
    <citation type="journal article" date="2012" name="Nat. Biotechnol.">
        <title>Reference genome sequence of the model plant Setaria.</title>
        <authorList>
            <person name="Bennetzen J.L."/>
            <person name="Schmutz J."/>
            <person name="Wang H."/>
            <person name="Percifield R."/>
            <person name="Hawkins J."/>
            <person name="Pontaroli A.C."/>
            <person name="Estep M."/>
            <person name="Feng L."/>
            <person name="Vaughn J.N."/>
            <person name="Grimwood J."/>
            <person name="Jenkins J."/>
            <person name="Barry K."/>
            <person name="Lindquist E."/>
            <person name="Hellsten U."/>
            <person name="Deshpande S."/>
            <person name="Wang X."/>
            <person name="Wu X."/>
            <person name="Mitros T."/>
            <person name="Triplett J."/>
            <person name="Yang X."/>
            <person name="Ye C.Y."/>
            <person name="Mauro-Herrera M."/>
            <person name="Wang L."/>
            <person name="Li P."/>
            <person name="Sharma M."/>
            <person name="Sharma R."/>
            <person name="Ronald P.C."/>
            <person name="Panaud O."/>
            <person name="Kellogg E.A."/>
            <person name="Brutnell T.P."/>
            <person name="Doust A.N."/>
            <person name="Tuskan G.A."/>
            <person name="Rokhsar D."/>
            <person name="Devos K.M."/>
        </authorList>
    </citation>
    <scope>NUCLEOTIDE SEQUENCE [LARGE SCALE GENOMIC DNA]</scope>
    <source>
        <strain evidence="3">cv. Yugu1</strain>
    </source>
</reference>
<dbReference type="InParanoid" id="K3YA03"/>
<feature type="compositionally biased region" description="Basic and acidic residues" evidence="1">
    <location>
        <begin position="40"/>
        <end position="60"/>
    </location>
</feature>
<proteinExistence type="predicted"/>
<name>K3YA03_SETIT</name>
<accession>K3YA03</accession>
<reference evidence="2" key="2">
    <citation type="submission" date="2018-08" db="UniProtKB">
        <authorList>
            <consortium name="EnsemblPlants"/>
        </authorList>
    </citation>
    <scope>IDENTIFICATION</scope>
    <source>
        <strain evidence="2">Yugu1</strain>
    </source>
</reference>
<feature type="region of interest" description="Disordered" evidence="1">
    <location>
        <begin position="37"/>
        <end position="60"/>
    </location>
</feature>
<dbReference type="OMA" id="HNGGHEV"/>
<evidence type="ECO:0000313" key="2">
    <source>
        <dbReference type="EnsemblPlants" id="KQK99500"/>
    </source>
</evidence>
<protein>
    <submittedName>
        <fullName evidence="2">Uncharacterized protein</fullName>
    </submittedName>
</protein>
<dbReference type="Proteomes" id="UP000004995">
    <property type="component" value="Unassembled WGS sequence"/>
</dbReference>